<gene>
    <name evidence="1" type="ORF">L1987_18771</name>
</gene>
<protein>
    <submittedName>
        <fullName evidence="1">Uncharacterized protein</fullName>
    </submittedName>
</protein>
<dbReference type="Proteomes" id="UP001056120">
    <property type="component" value="Linkage Group LG06"/>
</dbReference>
<accession>A0ACB9J0I3</accession>
<evidence type="ECO:0000313" key="2">
    <source>
        <dbReference type="Proteomes" id="UP001056120"/>
    </source>
</evidence>
<reference evidence="2" key="1">
    <citation type="journal article" date="2022" name="Mol. Ecol. Resour.">
        <title>The genomes of chicory, endive, great burdock and yacon provide insights into Asteraceae palaeo-polyploidization history and plant inulin production.</title>
        <authorList>
            <person name="Fan W."/>
            <person name="Wang S."/>
            <person name="Wang H."/>
            <person name="Wang A."/>
            <person name="Jiang F."/>
            <person name="Liu H."/>
            <person name="Zhao H."/>
            <person name="Xu D."/>
            <person name="Zhang Y."/>
        </authorList>
    </citation>
    <scope>NUCLEOTIDE SEQUENCE [LARGE SCALE GENOMIC DNA]</scope>
    <source>
        <strain evidence="2">cv. Yunnan</strain>
    </source>
</reference>
<reference evidence="1 2" key="2">
    <citation type="journal article" date="2022" name="Mol. Ecol. Resour.">
        <title>The genomes of chicory, endive, great burdock and yacon provide insights into Asteraceae paleo-polyploidization history and plant inulin production.</title>
        <authorList>
            <person name="Fan W."/>
            <person name="Wang S."/>
            <person name="Wang H."/>
            <person name="Wang A."/>
            <person name="Jiang F."/>
            <person name="Liu H."/>
            <person name="Zhao H."/>
            <person name="Xu D."/>
            <person name="Zhang Y."/>
        </authorList>
    </citation>
    <scope>NUCLEOTIDE SEQUENCE [LARGE SCALE GENOMIC DNA]</scope>
    <source>
        <strain evidence="2">cv. Yunnan</strain>
        <tissue evidence="1">Leaves</tissue>
    </source>
</reference>
<evidence type="ECO:0000313" key="1">
    <source>
        <dbReference type="EMBL" id="KAI3814029.1"/>
    </source>
</evidence>
<organism evidence="1 2">
    <name type="scientific">Smallanthus sonchifolius</name>
    <dbReference type="NCBI Taxonomy" id="185202"/>
    <lineage>
        <taxon>Eukaryota</taxon>
        <taxon>Viridiplantae</taxon>
        <taxon>Streptophyta</taxon>
        <taxon>Embryophyta</taxon>
        <taxon>Tracheophyta</taxon>
        <taxon>Spermatophyta</taxon>
        <taxon>Magnoliopsida</taxon>
        <taxon>eudicotyledons</taxon>
        <taxon>Gunneridae</taxon>
        <taxon>Pentapetalae</taxon>
        <taxon>asterids</taxon>
        <taxon>campanulids</taxon>
        <taxon>Asterales</taxon>
        <taxon>Asteraceae</taxon>
        <taxon>Asteroideae</taxon>
        <taxon>Heliantheae alliance</taxon>
        <taxon>Millerieae</taxon>
        <taxon>Smallanthus</taxon>
    </lineage>
</organism>
<name>A0ACB9J0I3_9ASTR</name>
<proteinExistence type="predicted"/>
<sequence length="144" mass="15772">MELGGELRDGGSLVVAGHDNVGGDEIIAVGSGMAVHLRERLEMVHDGMMSVLMAGYHRGGGGMVMAAGARMQLVRNRCLFPDFNKRFVKGWITFYKEEKKQEEVTGWPPALLGSCNDRARQLHASPTVKWARPYGVLCRGDTTP</sequence>
<dbReference type="EMBL" id="CM042023">
    <property type="protein sequence ID" value="KAI3814029.1"/>
    <property type="molecule type" value="Genomic_DNA"/>
</dbReference>
<keyword evidence="2" id="KW-1185">Reference proteome</keyword>
<comment type="caution">
    <text evidence="1">The sequence shown here is derived from an EMBL/GenBank/DDBJ whole genome shotgun (WGS) entry which is preliminary data.</text>
</comment>